<proteinExistence type="predicted"/>
<protein>
    <submittedName>
        <fullName evidence="1">Uncharacterized protein</fullName>
    </submittedName>
</protein>
<sequence length="71" mass="8540">MVPLLQSNERRLQLLQRKDDDKEEDQQYQENATLSFYSLSKLKASNPLIIILLLLYQPFFQERYTLFLHHG</sequence>
<name>A0AAD6VWA4_9ROSI</name>
<gene>
    <name evidence="1" type="ORF">NC653_018859</name>
</gene>
<accession>A0AAD6VWA4</accession>
<dbReference type="EMBL" id="JAQIZT010000007">
    <property type="protein sequence ID" value="KAJ6990438.1"/>
    <property type="molecule type" value="Genomic_DNA"/>
</dbReference>
<comment type="caution">
    <text evidence="1">The sequence shown here is derived from an EMBL/GenBank/DDBJ whole genome shotgun (WGS) entry which is preliminary data.</text>
</comment>
<dbReference type="AlphaFoldDB" id="A0AAD6VWA4"/>
<reference evidence="1" key="1">
    <citation type="journal article" date="2023" name="Mol. Ecol. Resour.">
        <title>Chromosome-level genome assembly of a triploid poplar Populus alba 'Berolinensis'.</title>
        <authorList>
            <person name="Chen S."/>
            <person name="Yu Y."/>
            <person name="Wang X."/>
            <person name="Wang S."/>
            <person name="Zhang T."/>
            <person name="Zhou Y."/>
            <person name="He R."/>
            <person name="Meng N."/>
            <person name="Wang Y."/>
            <person name="Liu W."/>
            <person name="Liu Z."/>
            <person name="Liu J."/>
            <person name="Guo Q."/>
            <person name="Huang H."/>
            <person name="Sederoff R.R."/>
            <person name="Wang G."/>
            <person name="Qu G."/>
            <person name="Chen S."/>
        </authorList>
    </citation>
    <scope>NUCLEOTIDE SEQUENCE</scope>
    <source>
        <strain evidence="1">SC-2020</strain>
    </source>
</reference>
<keyword evidence="2" id="KW-1185">Reference proteome</keyword>
<evidence type="ECO:0000313" key="2">
    <source>
        <dbReference type="Proteomes" id="UP001164929"/>
    </source>
</evidence>
<organism evidence="1 2">
    <name type="scientific">Populus alba x Populus x berolinensis</name>
    <dbReference type="NCBI Taxonomy" id="444605"/>
    <lineage>
        <taxon>Eukaryota</taxon>
        <taxon>Viridiplantae</taxon>
        <taxon>Streptophyta</taxon>
        <taxon>Embryophyta</taxon>
        <taxon>Tracheophyta</taxon>
        <taxon>Spermatophyta</taxon>
        <taxon>Magnoliopsida</taxon>
        <taxon>eudicotyledons</taxon>
        <taxon>Gunneridae</taxon>
        <taxon>Pentapetalae</taxon>
        <taxon>rosids</taxon>
        <taxon>fabids</taxon>
        <taxon>Malpighiales</taxon>
        <taxon>Salicaceae</taxon>
        <taxon>Saliceae</taxon>
        <taxon>Populus</taxon>
    </lineage>
</organism>
<evidence type="ECO:0000313" key="1">
    <source>
        <dbReference type="EMBL" id="KAJ6990438.1"/>
    </source>
</evidence>
<dbReference type="Proteomes" id="UP001164929">
    <property type="component" value="Chromosome 7"/>
</dbReference>